<dbReference type="PANTHER" id="PTHR33352">
    <property type="entry name" value="SLR1095 PROTEIN"/>
    <property type="match status" value="1"/>
</dbReference>
<feature type="domain" description="Putative restriction endonuclease" evidence="2">
    <location>
        <begin position="29"/>
        <end position="170"/>
    </location>
</feature>
<name>A0A6J4VJZ7_9CYAN</name>
<dbReference type="Gene3D" id="3.90.1570.10">
    <property type="entry name" value="tt1808, chain A"/>
    <property type="match status" value="1"/>
</dbReference>
<dbReference type="AlphaFoldDB" id="A0A6J4VJZ7"/>
<dbReference type="Pfam" id="PF05685">
    <property type="entry name" value="Uma2"/>
    <property type="match status" value="1"/>
</dbReference>
<dbReference type="SUPFAM" id="SSF52980">
    <property type="entry name" value="Restriction endonuclease-like"/>
    <property type="match status" value="1"/>
</dbReference>
<organism evidence="3">
    <name type="scientific">uncultured Synechococcales cyanobacterium</name>
    <dbReference type="NCBI Taxonomy" id="1936017"/>
    <lineage>
        <taxon>Bacteria</taxon>
        <taxon>Bacillati</taxon>
        <taxon>Cyanobacteriota</taxon>
        <taxon>Cyanophyceae</taxon>
        <taxon>Synechococcales</taxon>
        <taxon>environmental samples</taxon>
    </lineage>
</organism>
<dbReference type="PANTHER" id="PTHR33352:SF3">
    <property type="entry name" value="SLR1612 PROTEIN"/>
    <property type="match status" value="1"/>
</dbReference>
<evidence type="ECO:0000256" key="1">
    <source>
        <dbReference type="SAM" id="MobiDB-lite"/>
    </source>
</evidence>
<accession>A0A6J4VJZ7</accession>
<protein>
    <recommendedName>
        <fullName evidence="2">Putative restriction endonuclease domain-containing protein</fullName>
    </recommendedName>
</protein>
<dbReference type="InterPro" id="IPR012296">
    <property type="entry name" value="Nuclease_put_TT1808"/>
</dbReference>
<dbReference type="InterPro" id="IPR008538">
    <property type="entry name" value="Uma2"/>
</dbReference>
<proteinExistence type="predicted"/>
<evidence type="ECO:0000313" key="3">
    <source>
        <dbReference type="EMBL" id="CAA9580181.1"/>
    </source>
</evidence>
<dbReference type="InterPro" id="IPR011335">
    <property type="entry name" value="Restrct_endonuc-II-like"/>
</dbReference>
<feature type="region of interest" description="Disordered" evidence="1">
    <location>
        <begin position="205"/>
        <end position="245"/>
    </location>
</feature>
<evidence type="ECO:0000259" key="2">
    <source>
        <dbReference type="Pfam" id="PF05685"/>
    </source>
</evidence>
<feature type="compositionally biased region" description="Basic and acidic residues" evidence="1">
    <location>
        <begin position="210"/>
        <end position="245"/>
    </location>
</feature>
<gene>
    <name evidence="3" type="ORF">AVDCRST_MAG81-2859</name>
</gene>
<dbReference type="CDD" id="cd06260">
    <property type="entry name" value="DUF820-like"/>
    <property type="match status" value="1"/>
</dbReference>
<dbReference type="EMBL" id="CADCWO010000154">
    <property type="protein sequence ID" value="CAA9580181.1"/>
    <property type="molecule type" value="Genomic_DNA"/>
</dbReference>
<sequence>MVFIQQPDFPLVPPRELLSDEPPLETYRHLVQILLFLSCLEWCWQERNDFFAAGNLSIYYNLQQLKTKDFRGPDFFVVLDTERKERKSWVVWEEGGKYPNFILEILSDSTAANDRGLKKQLYQNIFRTPEYFWFDPYTLEFAGFHLSKSVYEPISPSEQGWLWSQQLELYLGIHNEQLRFFTPEGELVPTPQEEAARQVELAQMAQQQAEQERQYAQKEHQHAEQERQRAEQEHQRAEQEHQRAERLAAKLRELDIDPTQL</sequence>
<reference evidence="3" key="1">
    <citation type="submission" date="2020-02" db="EMBL/GenBank/DDBJ databases">
        <authorList>
            <person name="Meier V. D."/>
        </authorList>
    </citation>
    <scope>NUCLEOTIDE SEQUENCE</scope>
    <source>
        <strain evidence="3">AVDCRST_MAG81</strain>
    </source>
</reference>